<comment type="caution">
    <text evidence="1">The sequence shown here is derived from an EMBL/GenBank/DDBJ whole genome shotgun (WGS) entry which is preliminary data.</text>
</comment>
<evidence type="ECO:0000313" key="2">
    <source>
        <dbReference type="Proteomes" id="UP000653305"/>
    </source>
</evidence>
<gene>
    <name evidence="1" type="ORF">PHJA_000694900</name>
</gene>
<organism evidence="1 2">
    <name type="scientific">Phtheirospermum japonicum</name>
    <dbReference type="NCBI Taxonomy" id="374723"/>
    <lineage>
        <taxon>Eukaryota</taxon>
        <taxon>Viridiplantae</taxon>
        <taxon>Streptophyta</taxon>
        <taxon>Embryophyta</taxon>
        <taxon>Tracheophyta</taxon>
        <taxon>Spermatophyta</taxon>
        <taxon>Magnoliopsida</taxon>
        <taxon>eudicotyledons</taxon>
        <taxon>Gunneridae</taxon>
        <taxon>Pentapetalae</taxon>
        <taxon>asterids</taxon>
        <taxon>lamiids</taxon>
        <taxon>Lamiales</taxon>
        <taxon>Orobanchaceae</taxon>
        <taxon>Orobanchaceae incertae sedis</taxon>
        <taxon>Phtheirospermum</taxon>
    </lineage>
</organism>
<dbReference type="Proteomes" id="UP000653305">
    <property type="component" value="Unassembled WGS sequence"/>
</dbReference>
<proteinExistence type="predicted"/>
<dbReference type="AlphaFoldDB" id="A0A830BH72"/>
<reference evidence="1" key="1">
    <citation type="submission" date="2020-07" db="EMBL/GenBank/DDBJ databases">
        <title>Ethylene signaling mediates host invasion by parasitic plants.</title>
        <authorList>
            <person name="Yoshida S."/>
        </authorList>
    </citation>
    <scope>NUCLEOTIDE SEQUENCE</scope>
    <source>
        <strain evidence="1">Okayama</strain>
    </source>
</reference>
<accession>A0A830BH72</accession>
<dbReference type="EMBL" id="BMAC01000107">
    <property type="protein sequence ID" value="GFP85512.1"/>
    <property type="molecule type" value="Genomic_DNA"/>
</dbReference>
<name>A0A830BH72_9LAMI</name>
<evidence type="ECO:0000313" key="1">
    <source>
        <dbReference type="EMBL" id="GFP85512.1"/>
    </source>
</evidence>
<sequence length="61" mass="6538">MYLLEVANIVGAINKMCGLAEEGVDPSGNYNSLKFTLLASGTTTKMRFHVGPSTSVFEKPT</sequence>
<protein>
    <submittedName>
        <fullName evidence="1">Plasma membrane ATPase 4</fullName>
    </submittedName>
</protein>
<keyword evidence="2" id="KW-1185">Reference proteome</keyword>